<evidence type="ECO:0000313" key="10">
    <source>
        <dbReference type="Proteomes" id="UP000809789"/>
    </source>
</evidence>
<feature type="compositionally biased region" description="Basic and acidic residues" evidence="7">
    <location>
        <begin position="176"/>
        <end position="193"/>
    </location>
</feature>
<sequence>MPRSSKIVVQKLTKNINENHLHEIFGVYGRIEDIDMPLNRAYMTNRGTAYILFHSPLAAEKAIAHMHEGHIDGAQINVSIVLPRRRFSRSPPARRPPPNRFGEPHRFRDSGPYMGPRGGGGGRGGDRYRSPPRRRSPYRPNDRRGRGRDYTPPLRDRSFSPRRSRSRSRSRGCTRQRSDSRSPPRKRRDDRPPRGGRGTGRGSVSSGSFSRSRSRSRDRDRERRR</sequence>
<evidence type="ECO:0000256" key="3">
    <source>
        <dbReference type="ARBA" id="ARBA00022884"/>
    </source>
</evidence>
<dbReference type="EMBL" id="JAESVG020000006">
    <property type="protein sequence ID" value="KAG8626869.1"/>
    <property type="molecule type" value="Genomic_DNA"/>
</dbReference>
<dbReference type="GO" id="GO:0005654">
    <property type="term" value="C:nucleoplasm"/>
    <property type="evidence" value="ECO:0007669"/>
    <property type="project" value="TreeGrafter"/>
</dbReference>
<dbReference type="PANTHER" id="PTHR15481">
    <property type="entry name" value="RIBONUCLEIC ACID BINDING PROTEIN S1"/>
    <property type="match status" value="1"/>
</dbReference>
<dbReference type="CDD" id="cd12365">
    <property type="entry name" value="RRM_RNPS1"/>
    <property type="match status" value="1"/>
</dbReference>
<dbReference type="GO" id="GO:0005737">
    <property type="term" value="C:cytoplasm"/>
    <property type="evidence" value="ECO:0007669"/>
    <property type="project" value="TreeGrafter"/>
</dbReference>
<name>A0A8K0KZI5_9PEZI</name>
<proteinExistence type="predicted"/>
<feature type="compositionally biased region" description="Basic and acidic residues" evidence="7">
    <location>
        <begin position="140"/>
        <end position="159"/>
    </location>
</feature>
<dbReference type="InterPro" id="IPR034201">
    <property type="entry name" value="RNPS1_RRM"/>
</dbReference>
<feature type="domain" description="RRM" evidence="8">
    <location>
        <begin position="5"/>
        <end position="83"/>
    </location>
</feature>
<dbReference type="InterPro" id="IPR035979">
    <property type="entry name" value="RBD_domain_sf"/>
</dbReference>
<evidence type="ECO:0000256" key="1">
    <source>
        <dbReference type="ARBA" id="ARBA00004123"/>
    </source>
</evidence>
<dbReference type="PROSITE" id="PS50102">
    <property type="entry name" value="RRM"/>
    <property type="match status" value="1"/>
</dbReference>
<evidence type="ECO:0000259" key="8">
    <source>
        <dbReference type="PROSITE" id="PS50102"/>
    </source>
</evidence>
<evidence type="ECO:0000313" key="9">
    <source>
        <dbReference type="EMBL" id="KAG8626869.1"/>
    </source>
</evidence>
<accession>A0A8K0KZI5</accession>
<evidence type="ECO:0000256" key="7">
    <source>
        <dbReference type="SAM" id="MobiDB-lite"/>
    </source>
</evidence>
<dbReference type="InterPro" id="IPR000504">
    <property type="entry name" value="RRM_dom"/>
</dbReference>
<dbReference type="GO" id="GO:0000398">
    <property type="term" value="P:mRNA splicing, via spliceosome"/>
    <property type="evidence" value="ECO:0007669"/>
    <property type="project" value="TreeGrafter"/>
</dbReference>
<keyword evidence="2" id="KW-0507">mRNA processing</keyword>
<keyword evidence="3 6" id="KW-0694">RNA-binding</keyword>
<evidence type="ECO:0000256" key="2">
    <source>
        <dbReference type="ARBA" id="ARBA00022664"/>
    </source>
</evidence>
<dbReference type="SMART" id="SM00360">
    <property type="entry name" value="RRM"/>
    <property type="match status" value="1"/>
</dbReference>
<dbReference type="AlphaFoldDB" id="A0A8K0KZI5"/>
<dbReference type="Pfam" id="PF00076">
    <property type="entry name" value="RRM_1"/>
    <property type="match status" value="1"/>
</dbReference>
<reference evidence="9" key="1">
    <citation type="submission" date="2021-07" db="EMBL/GenBank/DDBJ databases">
        <title>Elsinoe batatas strain:CRI-CJ2 Genome sequencing and assembly.</title>
        <authorList>
            <person name="Huang L."/>
        </authorList>
    </citation>
    <scope>NUCLEOTIDE SEQUENCE</scope>
    <source>
        <strain evidence="9">CRI-CJ2</strain>
    </source>
</reference>
<evidence type="ECO:0000256" key="6">
    <source>
        <dbReference type="PROSITE-ProRule" id="PRU00176"/>
    </source>
</evidence>
<evidence type="ECO:0000256" key="4">
    <source>
        <dbReference type="ARBA" id="ARBA00023187"/>
    </source>
</evidence>
<gene>
    <name evidence="9" type="ORF">KVT40_005814</name>
</gene>
<protein>
    <recommendedName>
        <fullName evidence="8">RRM domain-containing protein</fullName>
    </recommendedName>
</protein>
<dbReference type="PANTHER" id="PTHR15481:SF0">
    <property type="entry name" value="LD23870P-RELATED"/>
    <property type="match status" value="1"/>
</dbReference>
<feature type="compositionally biased region" description="Basic and acidic residues" evidence="7">
    <location>
        <begin position="215"/>
        <end position="225"/>
    </location>
</feature>
<comment type="caution">
    <text evidence="9">The sequence shown here is derived from an EMBL/GenBank/DDBJ whole genome shotgun (WGS) entry which is preliminary data.</text>
</comment>
<dbReference type="Gene3D" id="3.30.70.330">
    <property type="match status" value="1"/>
</dbReference>
<dbReference type="InterPro" id="IPR012677">
    <property type="entry name" value="Nucleotide-bd_a/b_plait_sf"/>
</dbReference>
<organism evidence="9 10">
    <name type="scientific">Elsinoe batatas</name>
    <dbReference type="NCBI Taxonomy" id="2601811"/>
    <lineage>
        <taxon>Eukaryota</taxon>
        <taxon>Fungi</taxon>
        <taxon>Dikarya</taxon>
        <taxon>Ascomycota</taxon>
        <taxon>Pezizomycotina</taxon>
        <taxon>Dothideomycetes</taxon>
        <taxon>Dothideomycetidae</taxon>
        <taxon>Myriangiales</taxon>
        <taxon>Elsinoaceae</taxon>
        <taxon>Elsinoe</taxon>
    </lineage>
</organism>
<feature type="compositionally biased region" description="Low complexity" evidence="7">
    <location>
        <begin position="202"/>
        <end position="211"/>
    </location>
</feature>
<feature type="region of interest" description="Disordered" evidence="7">
    <location>
        <begin position="87"/>
        <end position="225"/>
    </location>
</feature>
<comment type="subcellular location">
    <subcellularLocation>
        <location evidence="1">Nucleus</location>
    </subcellularLocation>
</comment>
<dbReference type="OrthoDB" id="252020at2759"/>
<keyword evidence="10" id="KW-1185">Reference proteome</keyword>
<dbReference type="GO" id="GO:0003723">
    <property type="term" value="F:RNA binding"/>
    <property type="evidence" value="ECO:0007669"/>
    <property type="project" value="UniProtKB-UniRule"/>
</dbReference>
<dbReference type="GO" id="GO:0061574">
    <property type="term" value="C:ASAP complex"/>
    <property type="evidence" value="ECO:0007669"/>
    <property type="project" value="TreeGrafter"/>
</dbReference>
<keyword evidence="4" id="KW-0508">mRNA splicing</keyword>
<dbReference type="Proteomes" id="UP000809789">
    <property type="component" value="Unassembled WGS sequence"/>
</dbReference>
<keyword evidence="5" id="KW-0539">Nucleus</keyword>
<feature type="compositionally biased region" description="Basic residues" evidence="7">
    <location>
        <begin position="160"/>
        <end position="174"/>
    </location>
</feature>
<dbReference type="SUPFAM" id="SSF54928">
    <property type="entry name" value="RNA-binding domain, RBD"/>
    <property type="match status" value="1"/>
</dbReference>
<evidence type="ECO:0000256" key="5">
    <source>
        <dbReference type="ARBA" id="ARBA00023242"/>
    </source>
</evidence>